<evidence type="ECO:0000313" key="6">
    <source>
        <dbReference type="Proteomes" id="UP001056384"/>
    </source>
</evidence>
<dbReference type="EMBL" id="CP099429">
    <property type="protein sequence ID" value="USW59466.1"/>
    <property type="molecule type" value="Genomic_DNA"/>
</dbReference>
<evidence type="ECO:0000256" key="1">
    <source>
        <dbReference type="ARBA" id="ARBA00004685"/>
    </source>
</evidence>
<organism evidence="5 6">
    <name type="scientific">Septoria linicola</name>
    <dbReference type="NCBI Taxonomy" id="215465"/>
    <lineage>
        <taxon>Eukaryota</taxon>
        <taxon>Fungi</taxon>
        <taxon>Dikarya</taxon>
        <taxon>Ascomycota</taxon>
        <taxon>Pezizomycotina</taxon>
        <taxon>Dothideomycetes</taxon>
        <taxon>Dothideomycetidae</taxon>
        <taxon>Mycosphaerellales</taxon>
        <taxon>Mycosphaerellaceae</taxon>
        <taxon>Septoria</taxon>
    </lineage>
</organism>
<dbReference type="GO" id="GO:0016491">
    <property type="term" value="F:oxidoreductase activity"/>
    <property type="evidence" value="ECO:0007669"/>
    <property type="project" value="UniProtKB-KW"/>
</dbReference>
<dbReference type="AlphaFoldDB" id="A0A9Q9B9D9"/>
<accession>A0A9Q9B9D9</accession>
<keyword evidence="2" id="KW-0560">Oxidoreductase</keyword>
<evidence type="ECO:0000256" key="2">
    <source>
        <dbReference type="ARBA" id="ARBA00023002"/>
    </source>
</evidence>
<dbReference type="OrthoDB" id="3687641at2759"/>
<dbReference type="PANTHER" id="PTHR33365">
    <property type="entry name" value="YALI0B05434P"/>
    <property type="match status" value="1"/>
</dbReference>
<evidence type="ECO:0000313" key="5">
    <source>
        <dbReference type="EMBL" id="USW59466.1"/>
    </source>
</evidence>
<name>A0A9Q9B9D9_9PEZI</name>
<dbReference type="Proteomes" id="UP001056384">
    <property type="component" value="Chromosome 12"/>
</dbReference>
<evidence type="ECO:0000256" key="3">
    <source>
        <dbReference type="ARBA" id="ARBA00035112"/>
    </source>
</evidence>
<keyword evidence="4" id="KW-0812">Transmembrane</keyword>
<comment type="pathway">
    <text evidence="1">Mycotoxin biosynthesis.</text>
</comment>
<comment type="similarity">
    <text evidence="3">Belongs to the ustYa family.</text>
</comment>
<reference evidence="5" key="1">
    <citation type="submission" date="2022-06" db="EMBL/GenBank/DDBJ databases">
        <title>Complete genome sequences of two strains of the flax pathogen Septoria linicola.</title>
        <authorList>
            <person name="Lapalu N."/>
            <person name="Simon A."/>
            <person name="Demenou B."/>
            <person name="Paumier D."/>
            <person name="Guillot M.-P."/>
            <person name="Gout L."/>
            <person name="Valade R."/>
        </authorList>
    </citation>
    <scope>NUCLEOTIDE SEQUENCE</scope>
    <source>
        <strain evidence="5">SE15195</strain>
    </source>
</reference>
<dbReference type="GO" id="GO:0043386">
    <property type="term" value="P:mycotoxin biosynthetic process"/>
    <property type="evidence" value="ECO:0007669"/>
    <property type="project" value="InterPro"/>
</dbReference>
<dbReference type="PANTHER" id="PTHR33365:SF11">
    <property type="entry name" value="TAT PATHWAY SIGNAL SEQUENCE"/>
    <property type="match status" value="1"/>
</dbReference>
<gene>
    <name evidence="5" type="ORF">Slin15195_G127850</name>
</gene>
<feature type="transmembrane region" description="Helical" evidence="4">
    <location>
        <begin position="36"/>
        <end position="58"/>
    </location>
</feature>
<protein>
    <submittedName>
        <fullName evidence="5">Mycotoxin biosynthesis protein UstYa</fullName>
    </submittedName>
</protein>
<proteinExistence type="inferred from homology"/>
<sequence length="272" mass="30934">MSPRITSEANGEDIEKEPMLEWQATKKSWGQQYRRTVFIVLLTFVVSTAGFTILYHGFSTPSSVAASSGATKLAGEVNGLVPEFPLSAQVWSNNSLYGPEDDIRDLPQAEIDQLMKRWKDLMPRGYGFVPVHEPEKYTLAPPLQYDGLPPPDYYYSITVFHQMHCLDAILHTFVSDRTGFSHGAHDKREEQHFHHSRHILHCFDYLRQAIMCYGDTALEGADPYSIAEGRDKVTIGTSGIGTTHMCKNYDDIKSYAEEHANPRWKRPLEKEH</sequence>
<dbReference type="Pfam" id="PF11807">
    <property type="entry name" value="UstYa"/>
    <property type="match status" value="1"/>
</dbReference>
<keyword evidence="4" id="KW-0472">Membrane</keyword>
<evidence type="ECO:0000256" key="4">
    <source>
        <dbReference type="SAM" id="Phobius"/>
    </source>
</evidence>
<keyword evidence="4" id="KW-1133">Transmembrane helix</keyword>
<keyword evidence="6" id="KW-1185">Reference proteome</keyword>
<dbReference type="InterPro" id="IPR021765">
    <property type="entry name" value="UstYa-like"/>
</dbReference>